<dbReference type="Proteomes" id="UP000006983">
    <property type="component" value="Unassembled WGS sequence"/>
</dbReference>
<dbReference type="PANTHER" id="PTHR41299">
    <property type="entry name" value="THIAMINE PYROPHOSPHOKINASE"/>
    <property type="match status" value="1"/>
</dbReference>
<evidence type="ECO:0000256" key="5">
    <source>
        <dbReference type="NCBIfam" id="TIGR01378"/>
    </source>
</evidence>
<keyword evidence="3 7" id="KW-0418">Kinase</keyword>
<gene>
    <name evidence="7" type="ORF">RSSL_00551</name>
</gene>
<dbReference type="InterPro" id="IPR006282">
    <property type="entry name" value="Thi_PPkinase"/>
</dbReference>
<dbReference type="Gene3D" id="3.40.50.10240">
    <property type="entry name" value="Thiamin pyrophosphokinase, catalytic domain"/>
    <property type="match status" value="1"/>
</dbReference>
<keyword evidence="2" id="KW-0547">Nucleotide-binding</keyword>
<evidence type="ECO:0000256" key="1">
    <source>
        <dbReference type="ARBA" id="ARBA00022679"/>
    </source>
</evidence>
<keyword evidence="4" id="KW-0067">ATP-binding</keyword>
<evidence type="ECO:0000256" key="2">
    <source>
        <dbReference type="ARBA" id="ARBA00022741"/>
    </source>
</evidence>
<keyword evidence="1 7" id="KW-0808">Transferase</keyword>
<evidence type="ECO:0000313" key="8">
    <source>
        <dbReference type="Proteomes" id="UP000006983"/>
    </source>
</evidence>
<dbReference type="InterPro" id="IPR007373">
    <property type="entry name" value="Thiamin_PyroPKinase_B1-bd"/>
</dbReference>
<evidence type="ECO:0000313" key="7">
    <source>
        <dbReference type="EMBL" id="EJO15806.1"/>
    </source>
</evidence>
<dbReference type="PATRIC" id="fig|1200793.3.peg.1789"/>
<evidence type="ECO:0000256" key="3">
    <source>
        <dbReference type="ARBA" id="ARBA00022777"/>
    </source>
</evidence>
<dbReference type="EMBL" id="ALIF01000006">
    <property type="protein sequence ID" value="EJO15806.1"/>
    <property type="molecule type" value="Genomic_DNA"/>
</dbReference>
<name>J7TG19_STRSL</name>
<dbReference type="AlphaFoldDB" id="J7TG19"/>
<dbReference type="NCBIfam" id="TIGR01378">
    <property type="entry name" value="thi_PPkinase"/>
    <property type="match status" value="1"/>
</dbReference>
<organism evidence="7 8">
    <name type="scientific">Streptococcus salivarius K12</name>
    <dbReference type="NCBI Taxonomy" id="1200793"/>
    <lineage>
        <taxon>Bacteria</taxon>
        <taxon>Bacillati</taxon>
        <taxon>Bacillota</taxon>
        <taxon>Bacilli</taxon>
        <taxon>Lactobacillales</taxon>
        <taxon>Streptococcaceae</taxon>
        <taxon>Streptococcus</taxon>
    </lineage>
</organism>
<dbReference type="GO" id="GO:0004788">
    <property type="term" value="F:thiamine diphosphokinase activity"/>
    <property type="evidence" value="ECO:0007669"/>
    <property type="project" value="UniProtKB-UniRule"/>
</dbReference>
<proteinExistence type="predicted"/>
<dbReference type="EC" id="2.7.6.2" evidence="5"/>
<dbReference type="PANTHER" id="PTHR41299:SF1">
    <property type="entry name" value="THIAMINE PYROPHOSPHOKINASE"/>
    <property type="match status" value="1"/>
</dbReference>
<evidence type="ECO:0000259" key="6">
    <source>
        <dbReference type="SMART" id="SM00983"/>
    </source>
</evidence>
<dbReference type="GO" id="GO:0009229">
    <property type="term" value="P:thiamine diphosphate biosynthetic process"/>
    <property type="evidence" value="ECO:0007669"/>
    <property type="project" value="InterPro"/>
</dbReference>
<dbReference type="GO" id="GO:0030975">
    <property type="term" value="F:thiamine binding"/>
    <property type="evidence" value="ECO:0007669"/>
    <property type="project" value="InterPro"/>
</dbReference>
<dbReference type="CDD" id="cd07995">
    <property type="entry name" value="TPK"/>
    <property type="match status" value="1"/>
</dbReference>
<keyword evidence="8" id="KW-1185">Reference proteome</keyword>
<dbReference type="InterPro" id="IPR036759">
    <property type="entry name" value="TPK_catalytic_sf"/>
</dbReference>
<dbReference type="GO" id="GO:0006772">
    <property type="term" value="P:thiamine metabolic process"/>
    <property type="evidence" value="ECO:0007669"/>
    <property type="project" value="UniProtKB-UniRule"/>
</dbReference>
<dbReference type="Pfam" id="PF04265">
    <property type="entry name" value="TPK_B1_binding"/>
    <property type="match status" value="1"/>
</dbReference>
<protein>
    <recommendedName>
        <fullName evidence="5">Thiamine diphosphokinase</fullName>
        <ecNumber evidence="5">2.7.6.2</ecNumber>
    </recommendedName>
</protein>
<dbReference type="GO" id="GO:0016301">
    <property type="term" value="F:kinase activity"/>
    <property type="evidence" value="ECO:0007669"/>
    <property type="project" value="UniProtKB-KW"/>
</dbReference>
<dbReference type="SUPFAM" id="SSF63999">
    <property type="entry name" value="Thiamin pyrophosphokinase, catalytic domain"/>
    <property type="match status" value="1"/>
</dbReference>
<dbReference type="GO" id="GO:0005524">
    <property type="term" value="F:ATP binding"/>
    <property type="evidence" value="ECO:0007669"/>
    <property type="project" value="UniProtKB-KW"/>
</dbReference>
<sequence>MMLLMPKIALFVGGELEWFTTDFDYFVGVDRACLRLLELGLPLNLAVGDFDSVSRSELEMIQSAAKECRIAPAEKDDTDTELALKIVFQLYPEAEVTIFGAFGGRIDHMLSNLFLVSDPELAPFMRHICLQDKQNKITYYPEGSHNLLPEPGMTYVSFLHEGDGELTILGAKYELTSMNYFQKKIYSSNEFVDGPIQVIVPNGYVIVIQTKDRS</sequence>
<dbReference type="InterPro" id="IPR007371">
    <property type="entry name" value="TPK_catalytic"/>
</dbReference>
<dbReference type="InterPro" id="IPR053149">
    <property type="entry name" value="TPK"/>
</dbReference>
<comment type="caution">
    <text evidence="7">The sequence shown here is derived from an EMBL/GenBank/DDBJ whole genome shotgun (WGS) entry which is preliminary data.</text>
</comment>
<dbReference type="SMART" id="SM00983">
    <property type="entry name" value="TPK_B1_binding"/>
    <property type="match status" value="1"/>
</dbReference>
<dbReference type="Pfam" id="PF04263">
    <property type="entry name" value="TPK_catalytic"/>
    <property type="match status" value="1"/>
</dbReference>
<evidence type="ECO:0000256" key="4">
    <source>
        <dbReference type="ARBA" id="ARBA00022840"/>
    </source>
</evidence>
<accession>J7TG19</accession>
<feature type="domain" description="Thiamin pyrophosphokinase thiamin-binding" evidence="6">
    <location>
        <begin position="143"/>
        <end position="206"/>
    </location>
</feature>
<reference evidence="7 8" key="1">
    <citation type="journal article" date="2012" name="J. Bacteriol.">
        <title>Genome Sequence of the Lantibiotic Bacteriocin Producer Streptococcus salivarius Strain K12.</title>
        <authorList>
            <person name="Barretto C."/>
            <person name="Alvarez-Martin P."/>
            <person name="Foata F."/>
            <person name="Renault P."/>
            <person name="Berger B."/>
        </authorList>
    </citation>
    <scope>NUCLEOTIDE SEQUENCE [LARGE SCALE GENOMIC DNA]</scope>
    <source>
        <strain evidence="7 8">K12</strain>
    </source>
</reference>